<sequence>MEVMHLLKEVYNVKKNNKRSRDEILELQKNKLNDLIEHVLKNSKFYREFYGKHGITLENYKTIDYNKYPTIDKEIIIDNFDDLICTKDFNREKLEGFVSHRENWGKKYKGKYTAMTSSGSTGNPTIFVYDQKAWAAVKAFIIGRVDPSHKVKLLKKERIAFIIATGGNFASYNLAQEAKNINYTTLILNVNDDFEEMVKLLKEFQPTILSGYSSSIAALAEEKLSGNLDIYPERVFCSADKLTRNRREIIERAFGVTPLNFYGATESLGMASEDPKTSKLILFDDYYKFEIVDEKMEEVLPGEVGDLIVTNLYNYVMPLLRYRMEDRLKKSKDQNFNFTLIDEIAGRVVDDLYFERGDGSGEKITALQLVGMYFNNVKKIQFVQNDKNTLKIKYVGRGDLEPGKEILSLMIEFFRSKNLEKDVKIITEKVERIPVDPRTGKYRQIIPYKKED</sequence>
<dbReference type="PANTHER" id="PTHR36932:SF1">
    <property type="entry name" value="CAPSULAR POLYSACCHARIDE BIOSYNTHESIS PROTEIN"/>
    <property type="match status" value="1"/>
</dbReference>
<dbReference type="GO" id="GO:0016874">
    <property type="term" value="F:ligase activity"/>
    <property type="evidence" value="ECO:0007669"/>
    <property type="project" value="UniProtKB-KW"/>
</dbReference>
<accession>A0ABX9KED5</accession>
<evidence type="ECO:0000313" key="1">
    <source>
        <dbReference type="EMBL" id="REI39890.1"/>
    </source>
</evidence>
<dbReference type="InterPro" id="IPR053158">
    <property type="entry name" value="CapK_Type1_Caps_Biosynth"/>
</dbReference>
<dbReference type="Gene3D" id="3.40.50.12780">
    <property type="entry name" value="N-terminal domain of ligase-like"/>
    <property type="match status" value="1"/>
</dbReference>
<dbReference type="Proteomes" id="UP000263486">
    <property type="component" value="Unassembled WGS sequence"/>
</dbReference>
<dbReference type="PANTHER" id="PTHR36932">
    <property type="entry name" value="CAPSULAR POLYSACCHARIDE BIOSYNTHESIS PROTEIN"/>
    <property type="match status" value="1"/>
</dbReference>
<dbReference type="EMBL" id="QUAJ01000029">
    <property type="protein sequence ID" value="REI39890.1"/>
    <property type="molecule type" value="Genomic_DNA"/>
</dbReference>
<proteinExistence type="predicted"/>
<protein>
    <submittedName>
        <fullName evidence="1">Phenylacetate--CoA ligase family protein</fullName>
    </submittedName>
</protein>
<reference evidence="1 2" key="1">
    <citation type="submission" date="2018-08" db="EMBL/GenBank/DDBJ databases">
        <title>Draft genome sequence of Psychrilyobacter sp. strain SD5 isolated from Black Sea water.</title>
        <authorList>
            <person name="Yadav S."/>
            <person name="Villanueva L."/>
            <person name="Damste J.S.S."/>
        </authorList>
    </citation>
    <scope>NUCLEOTIDE SEQUENCE [LARGE SCALE GENOMIC DNA]</scope>
    <source>
        <strain evidence="1 2">SD5</strain>
    </source>
</reference>
<keyword evidence="2" id="KW-1185">Reference proteome</keyword>
<name>A0ABX9KED5_9FUSO</name>
<keyword evidence="1" id="KW-0436">Ligase</keyword>
<comment type="caution">
    <text evidence="1">The sequence shown here is derived from an EMBL/GenBank/DDBJ whole genome shotgun (WGS) entry which is preliminary data.</text>
</comment>
<organism evidence="1 2">
    <name type="scientific">Psychrilyobacter piezotolerans</name>
    <dbReference type="NCBI Taxonomy" id="2293438"/>
    <lineage>
        <taxon>Bacteria</taxon>
        <taxon>Fusobacteriati</taxon>
        <taxon>Fusobacteriota</taxon>
        <taxon>Fusobacteriia</taxon>
        <taxon>Fusobacteriales</taxon>
        <taxon>Fusobacteriaceae</taxon>
        <taxon>Psychrilyobacter</taxon>
    </lineage>
</organism>
<dbReference type="SUPFAM" id="SSF56801">
    <property type="entry name" value="Acetyl-CoA synthetase-like"/>
    <property type="match status" value="1"/>
</dbReference>
<dbReference type="InterPro" id="IPR042099">
    <property type="entry name" value="ANL_N_sf"/>
</dbReference>
<dbReference type="RefSeq" id="WP_114643332.1">
    <property type="nucleotide sequence ID" value="NZ_JAACIO010000028.1"/>
</dbReference>
<gene>
    <name evidence="1" type="ORF">DYH56_13115</name>
</gene>
<evidence type="ECO:0000313" key="2">
    <source>
        <dbReference type="Proteomes" id="UP000263486"/>
    </source>
</evidence>